<dbReference type="PANTHER" id="PTHR43240">
    <property type="entry name" value="1,4-DIHYDROXY-2-NAPHTHOYL-COA THIOESTERASE 1"/>
    <property type="match status" value="1"/>
</dbReference>
<organism evidence="3 4">
    <name type="scientific">Microlunatus phosphovorus (strain ATCC 700054 / DSM 10555 / JCM 9379 / NBRC 101784 / NCIMB 13414 / VKM Ac-1990 / NM-1)</name>
    <dbReference type="NCBI Taxonomy" id="1032480"/>
    <lineage>
        <taxon>Bacteria</taxon>
        <taxon>Bacillati</taxon>
        <taxon>Actinomycetota</taxon>
        <taxon>Actinomycetes</taxon>
        <taxon>Propionibacteriales</taxon>
        <taxon>Propionibacteriaceae</taxon>
        <taxon>Microlunatus</taxon>
    </lineage>
</organism>
<dbReference type="SUPFAM" id="SSF54637">
    <property type="entry name" value="Thioesterase/thiol ester dehydrase-isomerase"/>
    <property type="match status" value="1"/>
</dbReference>
<name>F5XNW0_MICPN</name>
<dbReference type="InterPro" id="IPR006683">
    <property type="entry name" value="Thioestr_dom"/>
</dbReference>
<keyword evidence="1" id="KW-0378">Hydrolase</keyword>
<dbReference type="Pfam" id="PF03061">
    <property type="entry name" value="4HBT"/>
    <property type="match status" value="1"/>
</dbReference>
<dbReference type="Gene3D" id="3.10.129.10">
    <property type="entry name" value="Hotdog Thioesterase"/>
    <property type="match status" value="1"/>
</dbReference>
<accession>F5XNW0</accession>
<dbReference type="NCBIfam" id="TIGR00369">
    <property type="entry name" value="unchar_dom_1"/>
    <property type="match status" value="1"/>
</dbReference>
<dbReference type="EMBL" id="AP012204">
    <property type="protein sequence ID" value="BAK34224.1"/>
    <property type="molecule type" value="Genomic_DNA"/>
</dbReference>
<evidence type="ECO:0000256" key="1">
    <source>
        <dbReference type="ARBA" id="ARBA00022801"/>
    </source>
</evidence>
<dbReference type="HOGENOM" id="CLU_089876_3_0_11"/>
<evidence type="ECO:0000313" key="3">
    <source>
        <dbReference type="EMBL" id="BAK34224.1"/>
    </source>
</evidence>
<dbReference type="CDD" id="cd03443">
    <property type="entry name" value="PaaI_thioesterase"/>
    <property type="match status" value="1"/>
</dbReference>
<reference evidence="3 4" key="1">
    <citation type="submission" date="2011-05" db="EMBL/GenBank/DDBJ databases">
        <title>Whole genome sequence of Microlunatus phosphovorus NM-1.</title>
        <authorList>
            <person name="Hosoyama A."/>
            <person name="Sasaki K."/>
            <person name="Harada T."/>
            <person name="Igarashi R."/>
            <person name="Kawakoshi A."/>
            <person name="Sasagawa M."/>
            <person name="Fukada J."/>
            <person name="Nakamura S."/>
            <person name="Katano Y."/>
            <person name="Hanada S."/>
            <person name="Kamagata Y."/>
            <person name="Nakamura N."/>
            <person name="Yamazaki S."/>
            <person name="Fujita N."/>
        </authorList>
    </citation>
    <scope>NUCLEOTIDE SEQUENCE [LARGE SCALE GENOMIC DNA]</scope>
    <source>
        <strain evidence="4">ATCC 700054 / DSM 10555 / JCM 9379 / NBRC 101784 / NCIMB 13414 / VKM Ac-1990 / NM-1</strain>
    </source>
</reference>
<dbReference type="KEGG" id="mph:MLP_12100"/>
<proteinExistence type="predicted"/>
<dbReference type="InterPro" id="IPR029069">
    <property type="entry name" value="HotDog_dom_sf"/>
</dbReference>
<sequence>MNSELPAASWGEPRSREISWHDPSLGATAGRSMSGMEYLTAMVEGRLPAPPIAQTLGFTLTSVAEGEAWFSCEPDESHYNPIGMVHGGLVCTLLDSALGCASHTLLSAGAGYTSIEIKVNYLRAVTSASGMLTAHGWVTKPGRRVIFVEGDARDAAGRVVATASGTCLVVGST</sequence>
<dbReference type="STRING" id="1032480.MLP_12100"/>
<dbReference type="GO" id="GO:0005829">
    <property type="term" value="C:cytosol"/>
    <property type="evidence" value="ECO:0007669"/>
    <property type="project" value="TreeGrafter"/>
</dbReference>
<evidence type="ECO:0000259" key="2">
    <source>
        <dbReference type="Pfam" id="PF03061"/>
    </source>
</evidence>
<dbReference type="eggNOG" id="COG2050">
    <property type="taxonomic scope" value="Bacteria"/>
</dbReference>
<dbReference type="PANTHER" id="PTHR43240:SF1">
    <property type="entry name" value="BLR5584 PROTEIN"/>
    <property type="match status" value="1"/>
</dbReference>
<keyword evidence="4" id="KW-1185">Reference proteome</keyword>
<protein>
    <recommendedName>
        <fullName evidence="2">Thioesterase domain-containing protein</fullName>
    </recommendedName>
</protein>
<dbReference type="AlphaFoldDB" id="F5XNW0"/>
<dbReference type="GO" id="GO:0061522">
    <property type="term" value="F:1,4-dihydroxy-2-naphthoyl-CoA thioesterase activity"/>
    <property type="evidence" value="ECO:0007669"/>
    <property type="project" value="TreeGrafter"/>
</dbReference>
<dbReference type="RefSeq" id="WP_013862107.1">
    <property type="nucleotide sequence ID" value="NC_015635.1"/>
</dbReference>
<evidence type="ECO:0000313" key="4">
    <source>
        <dbReference type="Proteomes" id="UP000007947"/>
    </source>
</evidence>
<dbReference type="Proteomes" id="UP000007947">
    <property type="component" value="Chromosome"/>
</dbReference>
<feature type="domain" description="Thioesterase" evidence="2">
    <location>
        <begin position="83"/>
        <end position="160"/>
    </location>
</feature>
<dbReference type="InterPro" id="IPR003736">
    <property type="entry name" value="PAAI_dom"/>
</dbReference>
<gene>
    <name evidence="3" type="ordered locus">MLP_12100</name>
</gene>